<accession>A0A382L1P7</accession>
<evidence type="ECO:0000259" key="2">
    <source>
        <dbReference type="Pfam" id="PF00892"/>
    </source>
</evidence>
<feature type="non-terminal residue" evidence="3">
    <location>
        <position position="1"/>
    </location>
</feature>
<feature type="domain" description="EamA" evidence="2">
    <location>
        <begin position="3"/>
        <end position="131"/>
    </location>
</feature>
<dbReference type="Gene3D" id="1.10.3730.20">
    <property type="match status" value="1"/>
</dbReference>
<dbReference type="InterPro" id="IPR037185">
    <property type="entry name" value="EmrE-like"/>
</dbReference>
<feature type="transmembrane region" description="Helical" evidence="1">
    <location>
        <begin position="6"/>
        <end position="25"/>
    </location>
</feature>
<evidence type="ECO:0000313" key="3">
    <source>
        <dbReference type="EMBL" id="SVC28897.1"/>
    </source>
</evidence>
<keyword evidence="1" id="KW-1133">Transmembrane helix</keyword>
<evidence type="ECO:0000256" key="1">
    <source>
        <dbReference type="SAM" id="Phobius"/>
    </source>
</evidence>
<organism evidence="3">
    <name type="scientific">marine metagenome</name>
    <dbReference type="NCBI Taxonomy" id="408172"/>
    <lineage>
        <taxon>unclassified sequences</taxon>
        <taxon>metagenomes</taxon>
        <taxon>ecological metagenomes</taxon>
    </lineage>
</organism>
<dbReference type="AlphaFoldDB" id="A0A382L1P7"/>
<keyword evidence="1" id="KW-0472">Membrane</keyword>
<reference evidence="3" key="1">
    <citation type="submission" date="2018-05" db="EMBL/GenBank/DDBJ databases">
        <authorList>
            <person name="Lanie J.A."/>
            <person name="Ng W.-L."/>
            <person name="Kazmierczak K.M."/>
            <person name="Andrzejewski T.M."/>
            <person name="Davidsen T.M."/>
            <person name="Wayne K.J."/>
            <person name="Tettelin H."/>
            <person name="Glass J.I."/>
            <person name="Rusch D."/>
            <person name="Podicherti R."/>
            <person name="Tsui H.-C.T."/>
            <person name="Winkler M.E."/>
        </authorList>
    </citation>
    <scope>NUCLEOTIDE SEQUENCE</scope>
</reference>
<feature type="transmembrane region" description="Helical" evidence="1">
    <location>
        <begin position="101"/>
        <end position="130"/>
    </location>
</feature>
<sequence>VGWVLTSLASSVIVAAVFVFAKRILMVHVPGVSGYRVLIGVIWVTIGAWVLLAMPWQSGTSDIAAAWAIVAGLCSGVSLSFLVTAVSRLEVSRVVAGYHTYPIFVAIMAILFLGESLSLLHWIAIVLVVVGGV</sequence>
<name>A0A382L1P7_9ZZZZ</name>
<dbReference type="Pfam" id="PF00892">
    <property type="entry name" value="EamA"/>
    <property type="match status" value="1"/>
</dbReference>
<dbReference type="InterPro" id="IPR000620">
    <property type="entry name" value="EamA_dom"/>
</dbReference>
<dbReference type="SUPFAM" id="SSF103481">
    <property type="entry name" value="Multidrug resistance efflux transporter EmrE"/>
    <property type="match status" value="1"/>
</dbReference>
<feature type="non-terminal residue" evidence="3">
    <location>
        <position position="133"/>
    </location>
</feature>
<dbReference type="GO" id="GO:0016020">
    <property type="term" value="C:membrane"/>
    <property type="evidence" value="ECO:0007669"/>
    <property type="project" value="InterPro"/>
</dbReference>
<dbReference type="EMBL" id="UINC01083309">
    <property type="protein sequence ID" value="SVC28897.1"/>
    <property type="molecule type" value="Genomic_DNA"/>
</dbReference>
<feature type="transmembrane region" description="Helical" evidence="1">
    <location>
        <begin position="63"/>
        <end position="89"/>
    </location>
</feature>
<keyword evidence="1" id="KW-0812">Transmembrane</keyword>
<proteinExistence type="predicted"/>
<protein>
    <recommendedName>
        <fullName evidence="2">EamA domain-containing protein</fullName>
    </recommendedName>
</protein>
<feature type="transmembrane region" description="Helical" evidence="1">
    <location>
        <begin position="37"/>
        <end position="57"/>
    </location>
</feature>
<gene>
    <name evidence="3" type="ORF">METZ01_LOCUS281751</name>
</gene>